<reference evidence="1" key="2">
    <citation type="submission" date="2018-10" db="UniProtKB">
        <authorList>
            <consortium name="EnsemblPlants"/>
        </authorList>
    </citation>
    <scope>IDENTIFICATION</scope>
</reference>
<accession>A0A3B6DGR8</accession>
<name>A0A3B6DGR8_WHEAT</name>
<keyword evidence="2" id="KW-1185">Reference proteome</keyword>
<dbReference type="Gramene" id="TraesRN2D0100699700.1">
    <property type="protein sequence ID" value="TraesRN2D0100699700.1"/>
    <property type="gene ID" value="TraesRN2D0100699700"/>
</dbReference>
<dbReference type="Gramene" id="TraesCS2D02G283700.1">
    <property type="protein sequence ID" value="TraesCS2D02G283700.1.cds1"/>
    <property type="gene ID" value="TraesCS2D02G283700"/>
</dbReference>
<dbReference type="Gramene" id="TraesJAG2D03G01202580.1">
    <property type="protein sequence ID" value="TraesJAG2D03G01202580.1.CDS1"/>
    <property type="gene ID" value="TraesJAG2D03G01202580"/>
</dbReference>
<dbReference type="Gramene" id="TraesSYM2D03G01211380.1">
    <property type="protein sequence ID" value="TraesSYM2D03G01211380.1.CDS1"/>
    <property type="gene ID" value="TraesSYM2D03G01211380"/>
</dbReference>
<dbReference type="EnsemblPlants" id="TraesCS2D02G283700.1">
    <property type="protein sequence ID" value="TraesCS2D02G283700.1.cds1"/>
    <property type="gene ID" value="TraesCS2D02G283700"/>
</dbReference>
<dbReference type="Gramene" id="TraesSTA2D03G01185210.1">
    <property type="protein sequence ID" value="TraesSTA2D03G01185210.1.CDS1"/>
    <property type="gene ID" value="TraesSTA2D03G01185210"/>
</dbReference>
<dbReference type="Gramene" id="TraesWEE_scaffold_005388_01G000100.1">
    <property type="protein sequence ID" value="TraesWEE_scaffold_005388_01G000100.1"/>
    <property type="gene ID" value="TraesWEE_scaffold_005388_01G000100"/>
</dbReference>
<organism evidence="1">
    <name type="scientific">Triticum aestivum</name>
    <name type="common">Wheat</name>
    <dbReference type="NCBI Taxonomy" id="4565"/>
    <lineage>
        <taxon>Eukaryota</taxon>
        <taxon>Viridiplantae</taxon>
        <taxon>Streptophyta</taxon>
        <taxon>Embryophyta</taxon>
        <taxon>Tracheophyta</taxon>
        <taxon>Spermatophyta</taxon>
        <taxon>Magnoliopsida</taxon>
        <taxon>Liliopsida</taxon>
        <taxon>Poales</taxon>
        <taxon>Poaceae</taxon>
        <taxon>BOP clade</taxon>
        <taxon>Pooideae</taxon>
        <taxon>Triticodae</taxon>
        <taxon>Triticeae</taxon>
        <taxon>Triticinae</taxon>
        <taxon>Triticum</taxon>
    </lineage>
</organism>
<dbReference type="Gramene" id="TraesLAC2D03G01147750.1">
    <property type="protein sequence ID" value="TraesLAC2D03G01147750.1.CDS1"/>
    <property type="gene ID" value="TraesLAC2D03G01147750"/>
</dbReference>
<dbReference type="AlphaFoldDB" id="A0A3B6DGR8"/>
<dbReference type="Gramene" id="TraesARI2D03G01212500.1">
    <property type="protein sequence ID" value="TraesARI2D03G01212500.1.CDS1"/>
    <property type="gene ID" value="TraesARI2D03G01212500"/>
</dbReference>
<dbReference type="Gramene" id="TraesJUL2D03G01202540.1">
    <property type="protein sequence ID" value="TraesJUL2D03G01202540.1.CDS1"/>
    <property type="gene ID" value="TraesJUL2D03G01202540"/>
</dbReference>
<dbReference type="Gramene" id="TraesCLE_scaffold_036587_01G000100.1">
    <property type="protein sequence ID" value="TraesCLE_scaffold_036587_01G000100.1"/>
    <property type="gene ID" value="TraesCLE_scaffold_036587_01G000100"/>
</dbReference>
<dbReference type="STRING" id="4565.A0A3B6DGR8"/>
<dbReference type="Gramene" id="TraesLDM2D03G01197080.1">
    <property type="protein sequence ID" value="TraesLDM2D03G01197080.1.CDS1"/>
    <property type="gene ID" value="TraesLDM2D03G01197080"/>
</dbReference>
<dbReference type="Gramene" id="TraesNOR2D03G01212590.1">
    <property type="protein sequence ID" value="TraesNOR2D03G01212590.1.CDS1"/>
    <property type="gene ID" value="TraesNOR2D03G01212590"/>
</dbReference>
<dbReference type="Gramene" id="TraesMAC2D03G01194280.1">
    <property type="protein sequence ID" value="TraesMAC2D03G01194280.1.CDS1"/>
    <property type="gene ID" value="TraesMAC2D03G01194280"/>
</dbReference>
<evidence type="ECO:0000313" key="2">
    <source>
        <dbReference type="Proteomes" id="UP000019116"/>
    </source>
</evidence>
<sequence length="115" mass="13301">MWRTVGCLLGTDLCPNNIRQYCSWCYTFLPDGEKFYTFGLAALCWAMWNSRNRATFEFKKLRSPFDVIYSACGYITYWAGLMMGEEREAMERGAKMLRINALNMMRICTAPGGMN</sequence>
<dbReference type="Gramene" id="TraesCS2D03G0657300.1">
    <property type="protein sequence ID" value="TraesCS2D03G0657300.1.CDS1"/>
    <property type="gene ID" value="TraesCS2D03G0657300"/>
</dbReference>
<reference evidence="1" key="1">
    <citation type="submission" date="2018-08" db="EMBL/GenBank/DDBJ databases">
        <authorList>
            <person name="Rossello M."/>
        </authorList>
    </citation>
    <scope>NUCLEOTIDE SEQUENCE [LARGE SCALE GENOMIC DNA]</scope>
    <source>
        <strain evidence="1">cv. Chinese Spring</strain>
    </source>
</reference>
<dbReference type="Proteomes" id="UP000019116">
    <property type="component" value="Chromosome 2D"/>
</dbReference>
<dbReference type="OrthoDB" id="676037at2759"/>
<dbReference type="Gramene" id="TraesCAD_scaffold_062482_01G000100.1">
    <property type="protein sequence ID" value="TraesCAD_scaffold_062482_01G000100.1"/>
    <property type="gene ID" value="TraesCAD_scaffold_062482_01G000100"/>
</dbReference>
<protein>
    <submittedName>
        <fullName evidence="1">Uncharacterized protein</fullName>
    </submittedName>
</protein>
<evidence type="ECO:0000313" key="1">
    <source>
        <dbReference type="EnsemblPlants" id="TraesCS2D02G283700.1.cds1"/>
    </source>
</evidence>
<dbReference type="Gramene" id="TraesROB_scaffold_031712_01G000100.1">
    <property type="protein sequence ID" value="TraesROB_scaffold_031712_01G000100.1"/>
    <property type="gene ID" value="TraesROB_scaffold_031712_01G000100"/>
</dbReference>
<proteinExistence type="predicted"/>